<dbReference type="AlphaFoldDB" id="A0A8H3G6Y0"/>
<comment type="caution">
    <text evidence="2">The sequence shown here is derived from an EMBL/GenBank/DDBJ whole genome shotgun (WGS) entry which is preliminary data.</text>
</comment>
<keyword evidence="3" id="KW-1185">Reference proteome</keyword>
<proteinExistence type="predicted"/>
<accession>A0A8H3G6Y0</accession>
<feature type="compositionally biased region" description="Basic and acidic residues" evidence="1">
    <location>
        <begin position="67"/>
        <end position="76"/>
    </location>
</feature>
<dbReference type="EMBL" id="CAJPDR010000373">
    <property type="protein sequence ID" value="CAF9934243.1"/>
    <property type="molecule type" value="Genomic_DNA"/>
</dbReference>
<feature type="region of interest" description="Disordered" evidence="1">
    <location>
        <begin position="67"/>
        <end position="95"/>
    </location>
</feature>
<dbReference type="Proteomes" id="UP000664203">
    <property type="component" value="Unassembled WGS sequence"/>
</dbReference>
<evidence type="ECO:0000256" key="1">
    <source>
        <dbReference type="SAM" id="MobiDB-lite"/>
    </source>
</evidence>
<evidence type="ECO:0000313" key="3">
    <source>
        <dbReference type="Proteomes" id="UP000664203"/>
    </source>
</evidence>
<gene>
    <name evidence="2" type="ORF">ALECFALPRED_005894</name>
</gene>
<reference evidence="2" key="1">
    <citation type="submission" date="2021-03" db="EMBL/GenBank/DDBJ databases">
        <authorList>
            <person name="Tagirdzhanova G."/>
        </authorList>
    </citation>
    <scope>NUCLEOTIDE SEQUENCE</scope>
</reference>
<sequence length="95" mass="10642">MCPHKIGNAIRFSRFNLGDASLIHYIIALCEKALEQFPSSESYQKRKAAEKKAMEEKVVEKRAAVTMSEKEKKTGKGDPVAEESLALWRESEGGK</sequence>
<organism evidence="2 3">
    <name type="scientific">Alectoria fallacina</name>
    <dbReference type="NCBI Taxonomy" id="1903189"/>
    <lineage>
        <taxon>Eukaryota</taxon>
        <taxon>Fungi</taxon>
        <taxon>Dikarya</taxon>
        <taxon>Ascomycota</taxon>
        <taxon>Pezizomycotina</taxon>
        <taxon>Lecanoromycetes</taxon>
        <taxon>OSLEUM clade</taxon>
        <taxon>Lecanoromycetidae</taxon>
        <taxon>Lecanorales</taxon>
        <taxon>Lecanorineae</taxon>
        <taxon>Parmeliaceae</taxon>
        <taxon>Alectoria</taxon>
    </lineage>
</organism>
<protein>
    <submittedName>
        <fullName evidence="2">Uncharacterized protein</fullName>
    </submittedName>
</protein>
<evidence type="ECO:0000313" key="2">
    <source>
        <dbReference type="EMBL" id="CAF9934243.1"/>
    </source>
</evidence>
<name>A0A8H3G6Y0_9LECA</name>